<gene>
    <name evidence="2" type="ORF">AK812_SmicGene12268</name>
</gene>
<evidence type="ECO:0000313" key="3">
    <source>
        <dbReference type="Proteomes" id="UP000186817"/>
    </source>
</evidence>
<reference evidence="2 3" key="1">
    <citation type="submission" date="2016-02" db="EMBL/GenBank/DDBJ databases">
        <title>Genome analysis of coral dinoflagellate symbionts highlights evolutionary adaptations to a symbiotic lifestyle.</title>
        <authorList>
            <person name="Aranda M."/>
            <person name="Li Y."/>
            <person name="Liew Y.J."/>
            <person name="Baumgarten S."/>
            <person name="Simakov O."/>
            <person name="Wilson M."/>
            <person name="Piel J."/>
            <person name="Ashoor H."/>
            <person name="Bougouffa S."/>
            <person name="Bajic V.B."/>
            <person name="Ryu T."/>
            <person name="Ravasi T."/>
            <person name="Bayer T."/>
            <person name="Micklem G."/>
            <person name="Kim H."/>
            <person name="Bhak J."/>
            <person name="Lajeunesse T.C."/>
            <person name="Voolstra C.R."/>
        </authorList>
    </citation>
    <scope>NUCLEOTIDE SEQUENCE [LARGE SCALE GENOMIC DNA]</scope>
    <source>
        <strain evidence="2 3">CCMP2467</strain>
    </source>
</reference>
<feature type="compositionally biased region" description="Pro residues" evidence="1">
    <location>
        <begin position="182"/>
        <end position="193"/>
    </location>
</feature>
<feature type="region of interest" description="Disordered" evidence="1">
    <location>
        <begin position="1009"/>
        <end position="1072"/>
    </location>
</feature>
<protein>
    <submittedName>
        <fullName evidence="2">Uncharacterized protein</fullName>
    </submittedName>
</protein>
<name>A0A1Q9EB58_SYMMI</name>
<keyword evidence="3" id="KW-1185">Reference proteome</keyword>
<comment type="caution">
    <text evidence="2">The sequence shown here is derived from an EMBL/GenBank/DDBJ whole genome shotgun (WGS) entry which is preliminary data.</text>
</comment>
<dbReference type="AlphaFoldDB" id="A0A1Q9EB58"/>
<feature type="region of interest" description="Disordered" evidence="1">
    <location>
        <begin position="263"/>
        <end position="286"/>
    </location>
</feature>
<dbReference type="Proteomes" id="UP000186817">
    <property type="component" value="Unassembled WGS sequence"/>
</dbReference>
<feature type="region of interest" description="Disordered" evidence="1">
    <location>
        <begin position="1"/>
        <end position="22"/>
    </location>
</feature>
<feature type="region of interest" description="Disordered" evidence="1">
    <location>
        <begin position="132"/>
        <end position="246"/>
    </location>
</feature>
<organism evidence="2 3">
    <name type="scientific">Symbiodinium microadriaticum</name>
    <name type="common">Dinoflagellate</name>
    <name type="synonym">Zooxanthella microadriatica</name>
    <dbReference type="NCBI Taxonomy" id="2951"/>
    <lineage>
        <taxon>Eukaryota</taxon>
        <taxon>Sar</taxon>
        <taxon>Alveolata</taxon>
        <taxon>Dinophyceae</taxon>
        <taxon>Suessiales</taxon>
        <taxon>Symbiodiniaceae</taxon>
        <taxon>Symbiodinium</taxon>
    </lineage>
</organism>
<accession>A0A1Q9EB58</accession>
<evidence type="ECO:0000313" key="2">
    <source>
        <dbReference type="EMBL" id="OLQ04641.1"/>
    </source>
</evidence>
<feature type="compositionally biased region" description="Polar residues" evidence="1">
    <location>
        <begin position="139"/>
        <end position="161"/>
    </location>
</feature>
<feature type="compositionally biased region" description="Basic residues" evidence="1">
    <location>
        <begin position="833"/>
        <end position="849"/>
    </location>
</feature>
<feature type="region of interest" description="Disordered" evidence="1">
    <location>
        <begin position="808"/>
        <end position="874"/>
    </location>
</feature>
<proteinExistence type="predicted"/>
<dbReference type="EMBL" id="LSRX01000205">
    <property type="protein sequence ID" value="OLQ04641.1"/>
    <property type="molecule type" value="Genomic_DNA"/>
</dbReference>
<dbReference type="OrthoDB" id="10357030at2759"/>
<feature type="compositionally biased region" description="Low complexity" evidence="1">
    <location>
        <begin position="850"/>
        <end position="862"/>
    </location>
</feature>
<evidence type="ECO:0000256" key="1">
    <source>
        <dbReference type="SAM" id="MobiDB-lite"/>
    </source>
</evidence>
<sequence length="1072" mass="114338">MADHADDDGCLGPTSGQDSQGSCLIFDSQDSVLEDQNGRSTLQRQMDVLVGLCTALSTDQAELSRTLQNIDEKLNRLTEQKAHAPRNKAVSMIANAVSRASLPLSLPSPVQSRGLSAFKDFKDVDQLLDAHSMKAPRLSPSTVRFGRQNSRRSCGESVSRTASKEKPRPLHLAISKPSQVQPDPPSASPPSPVPEEEGLSPKEPASTSKSSKSRGFHNEPKPSKTSKNSGDRDRPLDVNVSTGMTNSDISLSNLFRHREAQLIPSTPPAGPSPGPMGSARHSEEDEEFMELPESPKEELMSAEQPILLIRAWLGFIHILCRLMGLIPVAQGKVQSNTVSPWKLSPKAFGLSKIYHCCILFLAIGCVVTSGAEQVVCTGAEAHFFCASALATDCMICLGALVALWSCGGILSYRKTAEAQMQISEHLVEYIEGAGLSVYWAKQKSVDGALMALVWLSDGPVQRMSGAKRMGAPDSAQLNNSEVEAAPAPGAPATTGAVRALRVGGKGVEVEEYSYYSTEQEFVKSDPNSVKEDANISDFIVIRILGRGQVVSGFFCTTLEVKAMNLASEGLEGEDVVGTGGGPAPAEPLARPVAEGEEYSWEDLESWAQLAPNPGDVLELLVEGAEFGDGTVAAVLVESITTESSGGLVVTGKSLGASTPAVRDALSSAVNRRKEPIHLCPTGPTSCESTGIFAIHVGNIKWWRPELFMADYLTTTGKKALQIAVKSRTGDGRLELDVSGSRLGRAAVASELPPATDETAPREEGLHATLERLNDRLRAGFPTADGGMPLPGGTVDGGLSGGALVNSGSAARISGPTLAGLPRNSWKEKEGRKERKKKKKKKKGKKRKRSTSSSSDSNSSCSSDSREVLEAPIARRARKDPGSVLGMLLRRVQEEMDMVGATGATGASNTAVLDASRLTAYLQQIVKPRSGQGWTRDLRECLMLAVSLDFMRKGKLPEAMDFLAARFMAIEQSMTDGNWTTASQIEIATPEQFGAILPGVLLATRRHVSRVHKAQGEKGKGKATWVSYGERAPWKGGKKGDGKGDKGGGKTGGKRDGAEKGGDDRKREDGKKR</sequence>
<feature type="compositionally biased region" description="Pro residues" evidence="1">
    <location>
        <begin position="265"/>
        <end position="274"/>
    </location>
</feature>
<feature type="compositionally biased region" description="Basic and acidic residues" evidence="1">
    <location>
        <begin position="1037"/>
        <end position="1072"/>
    </location>
</feature>